<dbReference type="InterPro" id="IPR004839">
    <property type="entry name" value="Aminotransferase_I/II_large"/>
</dbReference>
<proteinExistence type="predicted"/>
<evidence type="ECO:0000259" key="5">
    <source>
        <dbReference type="Pfam" id="PF00155"/>
    </source>
</evidence>
<dbReference type="PANTHER" id="PTHR42790">
    <property type="entry name" value="AMINOTRANSFERASE"/>
    <property type="match status" value="1"/>
</dbReference>
<dbReference type="Gene3D" id="3.40.640.10">
    <property type="entry name" value="Type I PLP-dependent aspartate aminotransferase-like (Major domain)"/>
    <property type="match status" value="1"/>
</dbReference>
<comment type="cofactor">
    <cofactor evidence="1">
        <name>pyridoxal 5'-phosphate</name>
        <dbReference type="ChEBI" id="CHEBI:597326"/>
    </cofactor>
</comment>
<name>A0ABU3WLK4_9NOCA</name>
<dbReference type="InterPro" id="IPR015424">
    <property type="entry name" value="PyrdxlP-dep_Trfase"/>
</dbReference>
<evidence type="ECO:0000313" key="7">
    <source>
        <dbReference type="Proteomes" id="UP001275440"/>
    </source>
</evidence>
<dbReference type="Proteomes" id="UP001275440">
    <property type="component" value="Unassembled WGS sequence"/>
</dbReference>
<keyword evidence="4" id="KW-0663">Pyridoxal phosphate</keyword>
<evidence type="ECO:0000313" key="6">
    <source>
        <dbReference type="EMBL" id="MDV2474830.1"/>
    </source>
</evidence>
<dbReference type="Gene3D" id="3.90.1150.10">
    <property type="entry name" value="Aspartate Aminotransferase, domain 1"/>
    <property type="match status" value="1"/>
</dbReference>
<feature type="domain" description="Aminotransferase class I/classII large" evidence="5">
    <location>
        <begin position="28"/>
        <end position="383"/>
    </location>
</feature>
<protein>
    <submittedName>
        <fullName evidence="6">PLP-dependent aminotransferase family protein</fullName>
    </submittedName>
</protein>
<keyword evidence="3" id="KW-0808">Transferase</keyword>
<evidence type="ECO:0000256" key="1">
    <source>
        <dbReference type="ARBA" id="ARBA00001933"/>
    </source>
</evidence>
<keyword evidence="7" id="KW-1185">Reference proteome</keyword>
<dbReference type="GO" id="GO:0008483">
    <property type="term" value="F:transaminase activity"/>
    <property type="evidence" value="ECO:0007669"/>
    <property type="project" value="UniProtKB-KW"/>
</dbReference>
<dbReference type="InterPro" id="IPR015421">
    <property type="entry name" value="PyrdxlP-dep_Trfase_major"/>
</dbReference>
<dbReference type="CDD" id="cd00609">
    <property type="entry name" value="AAT_like"/>
    <property type="match status" value="1"/>
</dbReference>
<comment type="caution">
    <text evidence="6">The sequence shown here is derived from an EMBL/GenBank/DDBJ whole genome shotgun (WGS) entry which is preliminary data.</text>
</comment>
<dbReference type="Pfam" id="PF00155">
    <property type="entry name" value="Aminotran_1_2"/>
    <property type="match status" value="1"/>
</dbReference>
<reference evidence="6 7" key="1">
    <citation type="submission" date="2019-10" db="EMBL/GenBank/DDBJ databases">
        <title>Draft Genome Assembly of Rhodococcus zopfii DSM44189.</title>
        <authorList>
            <person name="Sutton J.M."/>
            <person name="Akob D.M."/>
            <person name="Bushman T.J."/>
        </authorList>
    </citation>
    <scope>NUCLEOTIDE SEQUENCE [LARGE SCALE GENOMIC DNA]</scope>
    <source>
        <strain evidence="6 7">DSM 44189</strain>
    </source>
</reference>
<sequence length="401" mass="41944">MTRIRARRLDGLTSSAIRDLLELTSRPEVISLAGGLPAAELLPTARLAEAAVSALADPASAQYTETCGLADLRTVIAARESGRLGRAVDPQQVVVTHGSQQALSLIAQALLDPGDLVVVEEPSYTGALQVFRAAEATLAPIPVDDDGLDTDALEELLAGGARPVLVHTVATFHNPRGAVLSAPRRAHLASLAERYGFRIVEDDPYGDLWFGTPPPAPIASHTDRVIRLSSASKIIAPALRVGWLLADRDVCASVELLKQGADLCGSSLTQRIAADLLADTAWLDAHLTTLRGTYGSRAHALTDALSAEFGPDVTYSPVRGGMFTWTTLPLAVPAAELLPVAAGLGVAFVPGDAFAVAGDHTRSARLCFATSAEDELAEAVRRLGAAVRAAGDARAQVQVQS</sequence>
<dbReference type="EMBL" id="WBMO01000001">
    <property type="protein sequence ID" value="MDV2474830.1"/>
    <property type="molecule type" value="Genomic_DNA"/>
</dbReference>
<accession>A0ABU3WLK4</accession>
<keyword evidence="2 6" id="KW-0032">Aminotransferase</keyword>
<dbReference type="SUPFAM" id="SSF53383">
    <property type="entry name" value="PLP-dependent transferases"/>
    <property type="match status" value="1"/>
</dbReference>
<dbReference type="InterPro" id="IPR015422">
    <property type="entry name" value="PyrdxlP-dep_Trfase_small"/>
</dbReference>
<organism evidence="6 7">
    <name type="scientific">Rhodococcus zopfii</name>
    <dbReference type="NCBI Taxonomy" id="43772"/>
    <lineage>
        <taxon>Bacteria</taxon>
        <taxon>Bacillati</taxon>
        <taxon>Actinomycetota</taxon>
        <taxon>Actinomycetes</taxon>
        <taxon>Mycobacteriales</taxon>
        <taxon>Nocardiaceae</taxon>
        <taxon>Rhodococcus</taxon>
    </lineage>
</organism>
<evidence type="ECO:0000256" key="4">
    <source>
        <dbReference type="ARBA" id="ARBA00022898"/>
    </source>
</evidence>
<dbReference type="PANTHER" id="PTHR42790:SF19">
    <property type="entry name" value="KYNURENINE_ALPHA-AMINOADIPATE AMINOTRANSFERASE, MITOCHONDRIAL"/>
    <property type="match status" value="1"/>
</dbReference>
<evidence type="ECO:0000256" key="3">
    <source>
        <dbReference type="ARBA" id="ARBA00022679"/>
    </source>
</evidence>
<evidence type="ECO:0000256" key="2">
    <source>
        <dbReference type="ARBA" id="ARBA00022576"/>
    </source>
</evidence>
<dbReference type="InterPro" id="IPR050859">
    <property type="entry name" value="Class-I_PLP-dep_aminotransf"/>
</dbReference>
<gene>
    <name evidence="6" type="ORF">F8M49_04265</name>
</gene>